<name>A0ACA9YAI3_9ASCO</name>
<dbReference type="EMBL" id="CALSDN010000007">
    <property type="protein sequence ID" value="CAH6721833.1"/>
    <property type="molecule type" value="Genomic_DNA"/>
</dbReference>
<comment type="caution">
    <text evidence="1">The sequence shown here is derived from an EMBL/GenBank/DDBJ whole genome shotgun (WGS) entry which is preliminary data.</text>
</comment>
<sequence length="448" mass="50414">MAFDVGGIDCGLTFSFTIFSLYFILTTIRLLTRKTKYFRWFSIFYYLQYITIPSLLTLFLSYYNGKTKPANFTSVEIWRFFIVNSTPIFTILEGFCSLLSIQAISQIINWLNNYKSDSWLIVSLIFSGSTITGALYFLWRIYVLPITIDVIGASLLGSLLTLTVGLSLYGILSNRGSIIESSLIFAYIVRCVYETFPQLSENASQAINNIFNNTKINIEIPIFNPILSPHLTNILSTIVPSLAANLPGSVKTMYEFLNISVRKLPIPVLFNFSYRITVFFAATKIIPALYHSTLYPSSSPPRTPPLMRSRDSSLTSINSLSLTTSNTNSPSPITKSNSNSSLNSHIETKSFSSSKPPSTIVTLIYSYSPCIIIPVYTHLLMSYNGELATHLKLWGVFTSSKNSLELPIHPVQFWNWVNMATTLILYLLELFGENSSNNNALTNHWKID</sequence>
<protein>
    <submittedName>
        <fullName evidence="1">Protein Ice2p</fullName>
    </submittedName>
</protein>
<gene>
    <name evidence="1" type="ORF">CLIB1444_07S03444</name>
</gene>
<proteinExistence type="predicted"/>
<accession>A0ACA9YAI3</accession>
<organism evidence="1 2">
    <name type="scientific">[Candida] jaroonii</name>
    <dbReference type="NCBI Taxonomy" id="467808"/>
    <lineage>
        <taxon>Eukaryota</taxon>
        <taxon>Fungi</taxon>
        <taxon>Dikarya</taxon>
        <taxon>Ascomycota</taxon>
        <taxon>Saccharomycotina</taxon>
        <taxon>Pichiomycetes</taxon>
        <taxon>Debaryomycetaceae</taxon>
        <taxon>Yamadazyma</taxon>
    </lineage>
</organism>
<reference evidence="1" key="1">
    <citation type="submission" date="2022-06" db="EMBL/GenBank/DDBJ databases">
        <authorList>
            <person name="Legras J.-L."/>
            <person name="Devillers H."/>
            <person name="Grondin C."/>
        </authorList>
    </citation>
    <scope>NUCLEOTIDE SEQUENCE</scope>
    <source>
        <strain evidence="1">CLIB 1444</strain>
    </source>
</reference>
<evidence type="ECO:0000313" key="1">
    <source>
        <dbReference type="EMBL" id="CAH6721833.1"/>
    </source>
</evidence>
<dbReference type="Proteomes" id="UP001152531">
    <property type="component" value="Unassembled WGS sequence"/>
</dbReference>
<keyword evidence="2" id="KW-1185">Reference proteome</keyword>
<evidence type="ECO:0000313" key="2">
    <source>
        <dbReference type="Proteomes" id="UP001152531"/>
    </source>
</evidence>